<evidence type="ECO:0000313" key="3">
    <source>
        <dbReference type="Proteomes" id="UP000838821"/>
    </source>
</evidence>
<dbReference type="RefSeq" id="WP_236286966.1">
    <property type="nucleotide sequence ID" value="NZ_CAKMMW010000005.1"/>
</dbReference>
<evidence type="ECO:0000259" key="1">
    <source>
        <dbReference type="Pfam" id="PF12728"/>
    </source>
</evidence>
<dbReference type="InterPro" id="IPR041657">
    <property type="entry name" value="HTH_17"/>
</dbReference>
<protein>
    <recommendedName>
        <fullName evidence="1">Helix-turn-helix domain-containing protein</fullName>
    </recommendedName>
</protein>
<accession>A0ABM9C5R0</accession>
<name>A0ABM9C5R0_9BACL</name>
<evidence type="ECO:0000313" key="2">
    <source>
        <dbReference type="EMBL" id="CAH1202928.1"/>
    </source>
</evidence>
<dbReference type="Gene3D" id="1.10.10.10">
    <property type="entry name" value="Winged helix-like DNA-binding domain superfamily/Winged helix DNA-binding domain"/>
    <property type="match status" value="1"/>
</dbReference>
<sequence>MEQQVERKTLTVDEIASYLGVHRDSVYTMVRKKEIPHFKVGARILFRMETIETWMKQQESQNHRLAQ</sequence>
<proteinExistence type="predicted"/>
<dbReference type="InterPro" id="IPR036388">
    <property type="entry name" value="WH-like_DNA-bd_sf"/>
</dbReference>
<comment type="caution">
    <text evidence="2">The sequence shown here is derived from an EMBL/GenBank/DDBJ whole genome shotgun (WGS) entry which is preliminary data.</text>
</comment>
<gene>
    <name evidence="2" type="ORF">PAECIP111891_02148</name>
</gene>
<keyword evidence="3" id="KW-1185">Reference proteome</keyword>
<dbReference type="Pfam" id="PF12728">
    <property type="entry name" value="HTH_17"/>
    <property type="match status" value="1"/>
</dbReference>
<dbReference type="NCBIfam" id="TIGR01764">
    <property type="entry name" value="excise"/>
    <property type="match status" value="1"/>
</dbReference>
<dbReference type="SUPFAM" id="SSF46955">
    <property type="entry name" value="Putative DNA-binding domain"/>
    <property type="match status" value="1"/>
</dbReference>
<reference evidence="2" key="1">
    <citation type="submission" date="2022-01" db="EMBL/GenBank/DDBJ databases">
        <authorList>
            <person name="Criscuolo A."/>
        </authorList>
    </citation>
    <scope>NUCLEOTIDE SEQUENCE</scope>
    <source>
        <strain evidence="2">CIP111891</strain>
    </source>
</reference>
<dbReference type="InterPro" id="IPR010093">
    <property type="entry name" value="SinI_DNA-bd"/>
</dbReference>
<dbReference type="Proteomes" id="UP000838821">
    <property type="component" value="Unassembled WGS sequence"/>
</dbReference>
<feature type="domain" description="Helix-turn-helix" evidence="1">
    <location>
        <begin position="10"/>
        <end position="58"/>
    </location>
</feature>
<dbReference type="EMBL" id="CAKMMW010000005">
    <property type="protein sequence ID" value="CAH1202928.1"/>
    <property type="molecule type" value="Genomic_DNA"/>
</dbReference>
<dbReference type="InterPro" id="IPR009061">
    <property type="entry name" value="DNA-bd_dom_put_sf"/>
</dbReference>
<organism evidence="2 3">
    <name type="scientific">Paenibacillus allorhizoplanae</name>
    <dbReference type="NCBI Taxonomy" id="2905648"/>
    <lineage>
        <taxon>Bacteria</taxon>
        <taxon>Bacillati</taxon>
        <taxon>Bacillota</taxon>
        <taxon>Bacilli</taxon>
        <taxon>Bacillales</taxon>
        <taxon>Paenibacillaceae</taxon>
        <taxon>Paenibacillus</taxon>
    </lineage>
</organism>